<comment type="caution">
    <text evidence="5">The sequence shown here is derived from an EMBL/GenBank/DDBJ whole genome shotgun (WGS) entry which is preliminary data.</text>
</comment>
<dbReference type="PANTHER" id="PTHR43510:SF1">
    <property type="entry name" value="AMINOTRANSFERASE FUNCTION, HYPOTHETICAL (EUROFUNG)"/>
    <property type="match status" value="1"/>
</dbReference>
<keyword evidence="3" id="KW-1133">Transmembrane helix</keyword>
<dbReference type="EMBL" id="JASNWA010000003">
    <property type="protein sequence ID" value="KAK3178147.1"/>
    <property type="molecule type" value="Genomic_DNA"/>
</dbReference>
<dbReference type="CDD" id="cd00609">
    <property type="entry name" value="AAT_like"/>
    <property type="match status" value="1"/>
</dbReference>
<dbReference type="InterPro" id="IPR015422">
    <property type="entry name" value="PyrdxlP-dep_Trfase_small"/>
</dbReference>
<keyword evidence="3" id="KW-0812">Transmembrane</keyword>
<feature type="domain" description="Aminotransferase class I/classII large" evidence="4">
    <location>
        <begin position="52"/>
        <end position="356"/>
    </location>
</feature>
<organism evidence="5 6">
    <name type="scientific">Lepraria neglecta</name>
    <dbReference type="NCBI Taxonomy" id="209136"/>
    <lineage>
        <taxon>Eukaryota</taxon>
        <taxon>Fungi</taxon>
        <taxon>Dikarya</taxon>
        <taxon>Ascomycota</taxon>
        <taxon>Pezizomycotina</taxon>
        <taxon>Lecanoromycetes</taxon>
        <taxon>OSLEUM clade</taxon>
        <taxon>Lecanoromycetidae</taxon>
        <taxon>Lecanorales</taxon>
        <taxon>Lecanorineae</taxon>
        <taxon>Stereocaulaceae</taxon>
        <taxon>Lepraria</taxon>
    </lineage>
</organism>
<dbReference type="InterPro" id="IPR004838">
    <property type="entry name" value="NHTrfase_class1_PyrdxlP-BS"/>
</dbReference>
<feature type="transmembrane region" description="Helical" evidence="3">
    <location>
        <begin position="379"/>
        <end position="403"/>
    </location>
</feature>
<dbReference type="AlphaFoldDB" id="A0AAD9ZIR7"/>
<protein>
    <recommendedName>
        <fullName evidence="4">Aminotransferase class I/classII large domain-containing protein</fullName>
    </recommendedName>
</protein>
<dbReference type="Pfam" id="PF03311">
    <property type="entry name" value="Cornichon"/>
    <property type="match status" value="1"/>
</dbReference>
<dbReference type="InterPro" id="IPR003377">
    <property type="entry name" value="Cornichon"/>
</dbReference>
<evidence type="ECO:0000256" key="2">
    <source>
        <dbReference type="ARBA" id="ARBA00022898"/>
    </source>
</evidence>
<dbReference type="PROSITE" id="PS00105">
    <property type="entry name" value="AA_TRANSFER_CLASS_1"/>
    <property type="match status" value="1"/>
</dbReference>
<dbReference type="Gene3D" id="3.40.640.10">
    <property type="entry name" value="Type I PLP-dependent aspartate aminotransferase-like (Major domain)"/>
    <property type="match status" value="1"/>
</dbReference>
<accession>A0AAD9ZIR7</accession>
<dbReference type="SMART" id="SM01398">
    <property type="entry name" value="Cornichon"/>
    <property type="match status" value="1"/>
</dbReference>
<feature type="transmembrane region" description="Helical" evidence="3">
    <location>
        <begin position="490"/>
        <end position="512"/>
    </location>
</feature>
<dbReference type="SUPFAM" id="SSF53383">
    <property type="entry name" value="PLP-dependent transferases"/>
    <property type="match status" value="1"/>
</dbReference>
<sequence length="517" mass="58566">MALAKVVPFAVEQWMDEHETHARYNIAETCVASISLDDLKELSEDKTSELWSSSTKLTYGTIRGSEKLRSNLANLYSAKKPLQADKVLITPGAIAANMTVFYGLVGKGDHVICHHPTYQQLYEVPKSLGAEVDLWRAREKRKWQLDIEELKALIRPNTKMIIVNNPQNPTGAIVSKPTLDSLIEIAEEHNLIIMADEVYRPLFHSISPISPDFPPSILSLPYTKVIATGSLSKAYSLAGIRVGWIASRSSELIEACAQARDYTTISVSKIDDQIAAYALSQDVIHGLLGRNIQLAKRNLGILEMFVESFRWACEWVKPVAGTIAFIKFSKMGQDIDDVAFCEKLMEETGVMLCPGRRCFGEEFKGYSDIQTVLMMSGEAWLYLLAVLINAVNLFLQVFFTIMYSDLEWYVVPRDYINPIDLCNRLNTYIVPEAAVHAFLTVLFLINGYWIALILNLPLLAYNAKKIFENQHLLDATEIFRKLNVHKKESFIKLGFHLIMFFFYLYSMIVALIRDESH</sequence>
<dbReference type="InterPro" id="IPR004839">
    <property type="entry name" value="Aminotransferase_I/II_large"/>
</dbReference>
<evidence type="ECO:0000256" key="3">
    <source>
        <dbReference type="SAM" id="Phobius"/>
    </source>
</evidence>
<evidence type="ECO:0000313" key="5">
    <source>
        <dbReference type="EMBL" id="KAK3178147.1"/>
    </source>
</evidence>
<dbReference type="GO" id="GO:0003824">
    <property type="term" value="F:catalytic activity"/>
    <property type="evidence" value="ECO:0007669"/>
    <property type="project" value="InterPro"/>
</dbReference>
<feature type="transmembrane region" description="Helical" evidence="3">
    <location>
        <begin position="433"/>
        <end position="456"/>
    </location>
</feature>
<dbReference type="InterPro" id="IPR015424">
    <property type="entry name" value="PyrdxlP-dep_Trfase"/>
</dbReference>
<dbReference type="Pfam" id="PF00155">
    <property type="entry name" value="Aminotran_1_2"/>
    <property type="match status" value="1"/>
</dbReference>
<dbReference type="PANTHER" id="PTHR43510">
    <property type="entry name" value="AMINOTRANSFERASE FUNCTION, HYPOTHETICAL (EUROFUNG)"/>
    <property type="match status" value="1"/>
</dbReference>
<keyword evidence="2" id="KW-0663">Pyridoxal phosphate</keyword>
<name>A0AAD9ZIR7_9LECA</name>
<evidence type="ECO:0000259" key="4">
    <source>
        <dbReference type="Pfam" id="PF00155"/>
    </source>
</evidence>
<keyword evidence="6" id="KW-1185">Reference proteome</keyword>
<keyword evidence="3" id="KW-0472">Membrane</keyword>
<evidence type="ECO:0000313" key="6">
    <source>
        <dbReference type="Proteomes" id="UP001276659"/>
    </source>
</evidence>
<dbReference type="GO" id="GO:0016192">
    <property type="term" value="P:vesicle-mediated transport"/>
    <property type="evidence" value="ECO:0007669"/>
    <property type="project" value="InterPro"/>
</dbReference>
<comment type="similarity">
    <text evidence="1">Belongs to the class-I pyridoxal-phosphate-dependent aminotransferase family.</text>
</comment>
<dbReference type="GO" id="GO:0030170">
    <property type="term" value="F:pyridoxal phosphate binding"/>
    <property type="evidence" value="ECO:0007669"/>
    <property type="project" value="InterPro"/>
</dbReference>
<gene>
    <name evidence="5" type="ORF">OEA41_000280</name>
</gene>
<dbReference type="InterPro" id="IPR015421">
    <property type="entry name" value="PyrdxlP-dep_Trfase_major"/>
</dbReference>
<proteinExistence type="inferred from homology"/>
<evidence type="ECO:0000256" key="1">
    <source>
        <dbReference type="ARBA" id="ARBA00007441"/>
    </source>
</evidence>
<dbReference type="Gene3D" id="3.90.1150.10">
    <property type="entry name" value="Aspartate Aminotransferase, domain 1"/>
    <property type="match status" value="1"/>
</dbReference>
<reference evidence="5" key="1">
    <citation type="submission" date="2022-11" db="EMBL/GenBank/DDBJ databases">
        <title>Chromosomal genome sequence assembly and mating type (MAT) locus characterization of the leprose asexual lichenized fungus Lepraria neglecta (Nyl.) Erichsen.</title>
        <authorList>
            <person name="Allen J.L."/>
            <person name="Pfeffer B."/>
        </authorList>
    </citation>
    <scope>NUCLEOTIDE SEQUENCE</scope>
    <source>
        <strain evidence="5">Allen 5258</strain>
    </source>
</reference>
<dbReference type="Proteomes" id="UP001276659">
    <property type="component" value="Unassembled WGS sequence"/>
</dbReference>